<evidence type="ECO:0000256" key="2">
    <source>
        <dbReference type="ARBA" id="ARBA00022741"/>
    </source>
</evidence>
<comment type="caution">
    <text evidence="6">The sequence shown here is derived from an EMBL/GenBank/DDBJ whole genome shotgun (WGS) entry which is preliminary data.</text>
</comment>
<dbReference type="InterPro" id="IPR003593">
    <property type="entry name" value="AAA+_ATPase"/>
</dbReference>
<dbReference type="PANTHER" id="PTHR42781:SF4">
    <property type="entry name" value="SPERMIDINE_PUTRESCINE IMPORT ATP-BINDING PROTEIN POTA"/>
    <property type="match status" value="1"/>
</dbReference>
<dbReference type="PROSITE" id="PS00211">
    <property type="entry name" value="ABC_TRANSPORTER_1"/>
    <property type="match status" value="1"/>
</dbReference>
<name>A0A2A9HE15_TEPT2</name>
<protein>
    <submittedName>
        <fullName evidence="6">Putative spermidine/putrescine transport system ATP-binding protein/tungstate transport system ATP-binding protein/multiple sugar transport system ATP-binding protein</fullName>
    </submittedName>
</protein>
<reference evidence="6 7" key="1">
    <citation type="submission" date="2017-09" db="EMBL/GenBank/DDBJ databases">
        <title>Sequencing the genomes of two abundant thermophiles in Great Basin hot springs: Thermocrinis jamiesonii and novel Chloroflexi Thermoflexus hugenholtzii.</title>
        <authorList>
            <person name="Hedlund B."/>
        </authorList>
    </citation>
    <scope>NUCLEOTIDE SEQUENCE [LARGE SCALE GENOMIC DNA]</scope>
    <source>
        <strain evidence="6 7">G233</strain>
    </source>
</reference>
<feature type="region of interest" description="Disordered" evidence="4">
    <location>
        <begin position="284"/>
        <end position="316"/>
    </location>
</feature>
<dbReference type="GO" id="GO:0005524">
    <property type="term" value="F:ATP binding"/>
    <property type="evidence" value="ECO:0007669"/>
    <property type="project" value="UniProtKB-KW"/>
</dbReference>
<dbReference type="InterPro" id="IPR008995">
    <property type="entry name" value="Mo/tungstate-bd_C_term_dom"/>
</dbReference>
<dbReference type="Proteomes" id="UP000223071">
    <property type="component" value="Unassembled WGS sequence"/>
</dbReference>
<keyword evidence="1" id="KW-0813">Transport</keyword>
<dbReference type="InterPro" id="IPR050093">
    <property type="entry name" value="ABC_SmlMolc_Importer"/>
</dbReference>
<dbReference type="Gene3D" id="3.40.50.300">
    <property type="entry name" value="P-loop containing nucleotide triphosphate hydrolases"/>
    <property type="match status" value="1"/>
</dbReference>
<gene>
    <name evidence="6" type="ORF">A9A59_0794</name>
</gene>
<dbReference type="GO" id="GO:0016887">
    <property type="term" value="F:ATP hydrolysis activity"/>
    <property type="evidence" value="ECO:0007669"/>
    <property type="project" value="InterPro"/>
</dbReference>
<dbReference type="InterPro" id="IPR027417">
    <property type="entry name" value="P-loop_NTPase"/>
</dbReference>
<sequence length="316" mass="33034">MEVCFWGVEARKQGRTVLAVPELALGQQATTAVLGPNGAGKTTLLRLAAGLERPARGKVLLDGEPAERAGPRRAAFAFQRAVFLRGTVRENLDLALRLRGVGPDGRRQRIARVAELCGVGHLLERDALQLSGGEAQRVNLARALALEADLVLLDEPLSGLDGPSRESLLADLPAMLAASRATVVLVTHDRDEALLLAQELVLLLAGRVEAQGPAGQVFRRPPTLAAAAFFGYTVLGSLAVRPGALALGGEQPAARFVVERVVDLGTQLAAEGRAEGRIIRVAVPPGANPPAPGDEAAASAPPDAVLRYGDDGRLAE</sequence>
<dbReference type="SMART" id="SM00382">
    <property type="entry name" value="AAA"/>
    <property type="match status" value="1"/>
</dbReference>
<dbReference type="PANTHER" id="PTHR42781">
    <property type="entry name" value="SPERMIDINE/PUTRESCINE IMPORT ATP-BINDING PROTEIN POTA"/>
    <property type="match status" value="1"/>
</dbReference>
<keyword evidence="2" id="KW-0547">Nucleotide-binding</keyword>
<evidence type="ECO:0000256" key="3">
    <source>
        <dbReference type="ARBA" id="ARBA00022840"/>
    </source>
</evidence>
<dbReference type="SUPFAM" id="SSF52540">
    <property type="entry name" value="P-loop containing nucleoside triphosphate hydrolases"/>
    <property type="match status" value="1"/>
</dbReference>
<keyword evidence="6" id="KW-0762">Sugar transport</keyword>
<dbReference type="AlphaFoldDB" id="A0A2A9HE15"/>
<dbReference type="InterPro" id="IPR017871">
    <property type="entry name" value="ABC_transporter-like_CS"/>
</dbReference>
<evidence type="ECO:0000313" key="6">
    <source>
        <dbReference type="EMBL" id="PFG73593.1"/>
    </source>
</evidence>
<dbReference type="PROSITE" id="PS50893">
    <property type="entry name" value="ABC_TRANSPORTER_2"/>
    <property type="match status" value="1"/>
</dbReference>
<evidence type="ECO:0000256" key="1">
    <source>
        <dbReference type="ARBA" id="ARBA00022448"/>
    </source>
</evidence>
<dbReference type="RefSeq" id="WP_098503043.1">
    <property type="nucleotide sequence ID" value="NZ_PDJQ01000001.1"/>
</dbReference>
<dbReference type="SUPFAM" id="SSF50331">
    <property type="entry name" value="MOP-like"/>
    <property type="match status" value="1"/>
</dbReference>
<organism evidence="6 7">
    <name type="scientific">Tepidiforma thermophila (strain KCTC 52669 / CGMCC 1.13589 / G233)</name>
    <dbReference type="NCBI Taxonomy" id="2761530"/>
    <lineage>
        <taxon>Bacteria</taxon>
        <taxon>Bacillati</taxon>
        <taxon>Chloroflexota</taxon>
        <taxon>Tepidiformia</taxon>
        <taxon>Tepidiformales</taxon>
        <taxon>Tepidiformaceae</taxon>
        <taxon>Tepidiforma</taxon>
    </lineage>
</organism>
<feature type="domain" description="ABC transporter" evidence="5">
    <location>
        <begin position="3"/>
        <end position="230"/>
    </location>
</feature>
<evidence type="ECO:0000256" key="4">
    <source>
        <dbReference type="SAM" id="MobiDB-lite"/>
    </source>
</evidence>
<dbReference type="InterPro" id="IPR003439">
    <property type="entry name" value="ABC_transporter-like_ATP-bd"/>
</dbReference>
<evidence type="ECO:0000259" key="5">
    <source>
        <dbReference type="PROSITE" id="PS50893"/>
    </source>
</evidence>
<accession>A0A2A9HE15</accession>
<keyword evidence="7" id="KW-1185">Reference proteome</keyword>
<dbReference type="EMBL" id="PDJQ01000001">
    <property type="protein sequence ID" value="PFG73593.1"/>
    <property type="molecule type" value="Genomic_DNA"/>
</dbReference>
<dbReference type="Pfam" id="PF00005">
    <property type="entry name" value="ABC_tran"/>
    <property type="match status" value="1"/>
</dbReference>
<evidence type="ECO:0000313" key="7">
    <source>
        <dbReference type="Proteomes" id="UP000223071"/>
    </source>
</evidence>
<keyword evidence="3 6" id="KW-0067">ATP-binding</keyword>
<proteinExistence type="predicted"/>